<proteinExistence type="predicted"/>
<dbReference type="RefSeq" id="WP_074978030.1">
    <property type="nucleotide sequence ID" value="NZ_FPAG01000004.1"/>
</dbReference>
<feature type="transmembrane region" description="Helical" evidence="1">
    <location>
        <begin position="52"/>
        <end position="75"/>
    </location>
</feature>
<sequence>MTRLIANINRSRLLAFSIGLIYVWFGVLKFFPQLSPADALAKQTITFLTFGILPESISIFLLAILEVVIGMFLIFNFQLRKIVVVAIFHLIMTFVPLLFFANISFDRAPFVPSLVGQYIMKNIVIISALLLVYPGDEATKLQQS</sequence>
<dbReference type="EMBL" id="FPAG01000004">
    <property type="protein sequence ID" value="SFS75107.1"/>
    <property type="molecule type" value="Genomic_DNA"/>
</dbReference>
<keyword evidence="1" id="KW-0472">Membrane</keyword>
<protein>
    <recommendedName>
        <fullName evidence="4">DoxX protein</fullName>
    </recommendedName>
</protein>
<feature type="transmembrane region" description="Helical" evidence="1">
    <location>
        <begin position="12"/>
        <end position="32"/>
    </location>
</feature>
<gene>
    <name evidence="2" type="ORF">SAMN04487906_1550</name>
</gene>
<dbReference type="Proteomes" id="UP000183209">
    <property type="component" value="Unassembled WGS sequence"/>
</dbReference>
<feature type="transmembrane region" description="Helical" evidence="1">
    <location>
        <begin position="115"/>
        <end position="133"/>
    </location>
</feature>
<reference evidence="2 3" key="1">
    <citation type="submission" date="2016-10" db="EMBL/GenBank/DDBJ databases">
        <authorList>
            <person name="de Groot N.N."/>
        </authorList>
    </citation>
    <scope>NUCLEOTIDE SEQUENCE [LARGE SCALE GENOMIC DNA]</scope>
    <source>
        <strain evidence="2 3">CGMCC 1.6114</strain>
    </source>
</reference>
<accession>A0A1I6SDV0</accession>
<name>A0A1I6SDV0_9FLAO</name>
<feature type="transmembrane region" description="Helical" evidence="1">
    <location>
        <begin position="82"/>
        <end position="103"/>
    </location>
</feature>
<organism evidence="2 3">
    <name type="scientific">Zhouia amylolytica</name>
    <dbReference type="NCBI Taxonomy" id="376730"/>
    <lineage>
        <taxon>Bacteria</taxon>
        <taxon>Pseudomonadati</taxon>
        <taxon>Bacteroidota</taxon>
        <taxon>Flavobacteriia</taxon>
        <taxon>Flavobacteriales</taxon>
        <taxon>Flavobacteriaceae</taxon>
        <taxon>Zhouia</taxon>
    </lineage>
</organism>
<evidence type="ECO:0000313" key="2">
    <source>
        <dbReference type="EMBL" id="SFS75107.1"/>
    </source>
</evidence>
<dbReference type="AlphaFoldDB" id="A0A1I6SDV0"/>
<evidence type="ECO:0008006" key="4">
    <source>
        <dbReference type="Google" id="ProtNLM"/>
    </source>
</evidence>
<evidence type="ECO:0000313" key="3">
    <source>
        <dbReference type="Proteomes" id="UP000183209"/>
    </source>
</evidence>
<keyword evidence="1" id="KW-0812">Transmembrane</keyword>
<keyword evidence="1" id="KW-1133">Transmembrane helix</keyword>
<dbReference type="OrthoDB" id="265224at2"/>
<evidence type="ECO:0000256" key="1">
    <source>
        <dbReference type="SAM" id="Phobius"/>
    </source>
</evidence>